<comment type="caution">
    <text evidence="1">The sequence shown here is derived from an EMBL/GenBank/DDBJ whole genome shotgun (WGS) entry which is preliminary data.</text>
</comment>
<dbReference type="NCBIfam" id="TIGR01509">
    <property type="entry name" value="HAD-SF-IA-v3"/>
    <property type="match status" value="1"/>
</dbReference>
<sequence>MSEPSNAKALVLDFGGVISRMLFETHPLTEQALGLAPGSLTWKGPFDPGSDPLWQDMQADKLSERDYWMTRTREVGRLVGEDWGAMETFVQRARGADVTAVIRPEAIATIHAAKAAGKRLAILSNELDLFYGADFRSRLPLLQHFDLIVDATYTGILKPDPRAYAAVTEALGLPASECVFVDDQKRNADGGVRAGMRVVHFDVLRPAASYQQALEMLGVDAQIDEPRAVGRSAKG</sequence>
<dbReference type="RefSeq" id="WP_310314350.1">
    <property type="nucleotide sequence ID" value="NZ_JAVDWU010000003.1"/>
</dbReference>
<dbReference type="SUPFAM" id="SSF56784">
    <property type="entry name" value="HAD-like"/>
    <property type="match status" value="1"/>
</dbReference>
<name>A0ABU1WKF6_9BURK</name>
<dbReference type="GO" id="GO:0016787">
    <property type="term" value="F:hydrolase activity"/>
    <property type="evidence" value="ECO:0007669"/>
    <property type="project" value="UniProtKB-KW"/>
</dbReference>
<dbReference type="InterPro" id="IPR052898">
    <property type="entry name" value="ACAD10-like"/>
</dbReference>
<dbReference type="PRINTS" id="PR00413">
    <property type="entry name" value="HADHALOGNASE"/>
</dbReference>
<keyword evidence="2" id="KW-1185">Reference proteome</keyword>
<reference evidence="1 2" key="1">
    <citation type="submission" date="2023-07" db="EMBL/GenBank/DDBJ databases">
        <title>Sorghum-associated microbial communities from plants grown in Nebraska, USA.</title>
        <authorList>
            <person name="Schachtman D."/>
        </authorList>
    </citation>
    <scope>NUCLEOTIDE SEQUENCE [LARGE SCALE GENOMIC DNA]</scope>
    <source>
        <strain evidence="1 2">4249</strain>
    </source>
</reference>
<dbReference type="Gene3D" id="3.40.50.1000">
    <property type="entry name" value="HAD superfamily/HAD-like"/>
    <property type="match status" value="1"/>
</dbReference>
<protein>
    <submittedName>
        <fullName evidence="1">Hydrolase of the HAD superfamily</fullName>
    </submittedName>
</protein>
<keyword evidence="1" id="KW-0378">Hydrolase</keyword>
<proteinExistence type="predicted"/>
<gene>
    <name evidence="1" type="ORF">J2W49_001721</name>
</gene>
<dbReference type="SFLD" id="SFLDG01129">
    <property type="entry name" value="C1.5:_HAD__Beta-PGM__Phosphata"/>
    <property type="match status" value="1"/>
</dbReference>
<dbReference type="InterPro" id="IPR036412">
    <property type="entry name" value="HAD-like_sf"/>
</dbReference>
<dbReference type="SFLD" id="SFLDS00003">
    <property type="entry name" value="Haloacid_Dehalogenase"/>
    <property type="match status" value="1"/>
</dbReference>
<evidence type="ECO:0000313" key="2">
    <source>
        <dbReference type="Proteomes" id="UP001265700"/>
    </source>
</evidence>
<dbReference type="Proteomes" id="UP001265700">
    <property type="component" value="Unassembled WGS sequence"/>
</dbReference>
<accession>A0ABU1WKF6</accession>
<dbReference type="PANTHER" id="PTHR47829">
    <property type="entry name" value="HYDROLASE, PUTATIVE (AFU_ORTHOLOGUE AFUA_1G12880)-RELATED"/>
    <property type="match status" value="1"/>
</dbReference>
<organism evidence="1 2">
    <name type="scientific">Hydrogenophaga palleronii</name>
    <dbReference type="NCBI Taxonomy" id="65655"/>
    <lineage>
        <taxon>Bacteria</taxon>
        <taxon>Pseudomonadati</taxon>
        <taxon>Pseudomonadota</taxon>
        <taxon>Betaproteobacteria</taxon>
        <taxon>Burkholderiales</taxon>
        <taxon>Comamonadaceae</taxon>
        <taxon>Hydrogenophaga</taxon>
    </lineage>
</organism>
<evidence type="ECO:0000313" key="1">
    <source>
        <dbReference type="EMBL" id="MDR7149766.1"/>
    </source>
</evidence>
<dbReference type="InterPro" id="IPR006439">
    <property type="entry name" value="HAD-SF_hydro_IA"/>
</dbReference>
<dbReference type="PANTHER" id="PTHR47829:SF1">
    <property type="entry name" value="HAD FAMILY PHOSPHATASE"/>
    <property type="match status" value="1"/>
</dbReference>
<dbReference type="Pfam" id="PF00702">
    <property type="entry name" value="Hydrolase"/>
    <property type="match status" value="1"/>
</dbReference>
<dbReference type="InterPro" id="IPR023214">
    <property type="entry name" value="HAD_sf"/>
</dbReference>
<dbReference type="EMBL" id="JAVDWU010000003">
    <property type="protein sequence ID" value="MDR7149766.1"/>
    <property type="molecule type" value="Genomic_DNA"/>
</dbReference>